<feature type="DNA-binding region" description="H-T-H motif" evidence="2">
    <location>
        <begin position="25"/>
        <end position="44"/>
    </location>
</feature>
<proteinExistence type="predicted"/>
<evidence type="ECO:0000313" key="4">
    <source>
        <dbReference type="EMBL" id="KAA9014015.1"/>
    </source>
</evidence>
<dbReference type="Gene3D" id="1.10.357.10">
    <property type="entry name" value="Tetracycline Repressor, domain 2"/>
    <property type="match status" value="1"/>
</dbReference>
<keyword evidence="7" id="KW-1185">Reference proteome</keyword>
<dbReference type="InterPro" id="IPR009057">
    <property type="entry name" value="Homeodomain-like_sf"/>
</dbReference>
<dbReference type="InterPro" id="IPR001647">
    <property type="entry name" value="HTH_TetR"/>
</dbReference>
<accession>A0A5J5I165</accession>
<dbReference type="InterPro" id="IPR036271">
    <property type="entry name" value="Tet_transcr_reg_TetR-rel_C_sf"/>
</dbReference>
<gene>
    <name evidence="5" type="ORF">F4U95_17605</name>
    <name evidence="4" type="ORF">F4U96_17480</name>
</gene>
<evidence type="ECO:0000313" key="7">
    <source>
        <dbReference type="Proteomes" id="UP000326364"/>
    </source>
</evidence>
<dbReference type="RefSeq" id="WP_120252367.1">
    <property type="nucleotide sequence ID" value="NZ_VYPZ01000011.1"/>
</dbReference>
<evidence type="ECO:0000256" key="1">
    <source>
        <dbReference type="ARBA" id="ARBA00023125"/>
    </source>
</evidence>
<dbReference type="EMBL" id="VYQB01000014">
    <property type="protein sequence ID" value="KAA9014015.1"/>
    <property type="molecule type" value="Genomic_DNA"/>
</dbReference>
<dbReference type="Pfam" id="PF00440">
    <property type="entry name" value="TetR_N"/>
    <property type="match status" value="1"/>
</dbReference>
<dbReference type="EMBL" id="VYQA01000014">
    <property type="protein sequence ID" value="KAA9027172.1"/>
    <property type="molecule type" value="Genomic_DNA"/>
</dbReference>
<dbReference type="Gene3D" id="1.10.10.60">
    <property type="entry name" value="Homeodomain-like"/>
    <property type="match status" value="1"/>
</dbReference>
<protein>
    <submittedName>
        <fullName evidence="5">TetR family transcriptional regulator</fullName>
    </submittedName>
</protein>
<sequence>MKLSRDAIVDEAIALLQEEGLEAVSLRNVAARLDAKAPSLARHVGDKQSLLALMSNRLFMGALDDVASGGPWTDWMVRFGQSLWRKQRVTRDAALLIAAAPAHIGSMEAIADRLSAQIGAVGLPPARGMMIQSAVQALVTGWTGFATGPQGGDIARLVEIDAAVDASLIALVQGFAASSDDL</sequence>
<reference evidence="6 7" key="1">
    <citation type="submission" date="2019-09" db="EMBL/GenBank/DDBJ databases">
        <authorList>
            <person name="Feng G."/>
        </authorList>
    </citation>
    <scope>NUCLEOTIDE SEQUENCE [LARGE SCALE GENOMIC DNA]</scope>
    <source>
        <strain evidence="5 6">KACC 19283</strain>
        <strain evidence="4 7">KACC 19284</strain>
    </source>
</reference>
<dbReference type="Proteomes" id="UP000326364">
    <property type="component" value="Unassembled WGS sequence"/>
</dbReference>
<evidence type="ECO:0000256" key="2">
    <source>
        <dbReference type="PROSITE-ProRule" id="PRU00335"/>
    </source>
</evidence>
<organism evidence="5 6">
    <name type="scientific">Sphingobium limneticum</name>
    <dbReference type="NCBI Taxonomy" id="1007511"/>
    <lineage>
        <taxon>Bacteria</taxon>
        <taxon>Pseudomonadati</taxon>
        <taxon>Pseudomonadota</taxon>
        <taxon>Alphaproteobacteria</taxon>
        <taxon>Sphingomonadales</taxon>
        <taxon>Sphingomonadaceae</taxon>
        <taxon>Sphingobium</taxon>
    </lineage>
</organism>
<keyword evidence="1 2" id="KW-0238">DNA-binding</keyword>
<dbReference type="SUPFAM" id="SSF48498">
    <property type="entry name" value="Tetracyclin repressor-like, C-terminal domain"/>
    <property type="match status" value="1"/>
</dbReference>
<feature type="domain" description="HTH tetR-type" evidence="3">
    <location>
        <begin position="2"/>
        <end position="62"/>
    </location>
</feature>
<dbReference type="SUPFAM" id="SSF46689">
    <property type="entry name" value="Homeodomain-like"/>
    <property type="match status" value="1"/>
</dbReference>
<dbReference type="AlphaFoldDB" id="A0A5J5I165"/>
<dbReference type="PROSITE" id="PS50977">
    <property type="entry name" value="HTH_TETR_2"/>
    <property type="match status" value="1"/>
</dbReference>
<evidence type="ECO:0000313" key="6">
    <source>
        <dbReference type="Proteomes" id="UP000325933"/>
    </source>
</evidence>
<dbReference type="GO" id="GO:0003677">
    <property type="term" value="F:DNA binding"/>
    <property type="evidence" value="ECO:0007669"/>
    <property type="project" value="UniProtKB-UniRule"/>
</dbReference>
<comment type="caution">
    <text evidence="5">The sequence shown here is derived from an EMBL/GenBank/DDBJ whole genome shotgun (WGS) entry which is preliminary data.</text>
</comment>
<name>A0A5J5I165_9SPHN</name>
<dbReference type="Proteomes" id="UP000325933">
    <property type="component" value="Unassembled WGS sequence"/>
</dbReference>
<evidence type="ECO:0000313" key="5">
    <source>
        <dbReference type="EMBL" id="KAA9027172.1"/>
    </source>
</evidence>
<evidence type="ECO:0000259" key="3">
    <source>
        <dbReference type="PROSITE" id="PS50977"/>
    </source>
</evidence>